<organism evidence="2 3">
    <name type="scientific">Penicillium italicum</name>
    <name type="common">Blue mold</name>
    <dbReference type="NCBI Taxonomy" id="40296"/>
    <lineage>
        <taxon>Eukaryota</taxon>
        <taxon>Fungi</taxon>
        <taxon>Dikarya</taxon>
        <taxon>Ascomycota</taxon>
        <taxon>Pezizomycotina</taxon>
        <taxon>Eurotiomycetes</taxon>
        <taxon>Eurotiomycetidae</taxon>
        <taxon>Eurotiales</taxon>
        <taxon>Aspergillaceae</taxon>
        <taxon>Penicillium</taxon>
    </lineage>
</organism>
<evidence type="ECO:0000313" key="3">
    <source>
        <dbReference type="Proteomes" id="UP000030104"/>
    </source>
</evidence>
<evidence type="ECO:0000313" key="2">
    <source>
        <dbReference type="EMBL" id="KGO77862.1"/>
    </source>
</evidence>
<dbReference type="Proteomes" id="UP000030104">
    <property type="component" value="Unassembled WGS sequence"/>
</dbReference>
<protein>
    <recommendedName>
        <fullName evidence="4">Deuterolysin</fullName>
    </recommendedName>
</protein>
<name>A0A0A2LCM4_PENIT</name>
<comment type="caution">
    <text evidence="2">The sequence shown here is derived from an EMBL/GenBank/DDBJ whole genome shotgun (WGS) entry which is preliminary data.</text>
</comment>
<evidence type="ECO:0008006" key="4">
    <source>
        <dbReference type="Google" id="ProtNLM"/>
    </source>
</evidence>
<feature type="signal peptide" evidence="1">
    <location>
        <begin position="1"/>
        <end position="19"/>
    </location>
</feature>
<reference evidence="2 3" key="1">
    <citation type="journal article" date="2015" name="Mol. Plant Microbe Interact.">
        <title>Genome, transcriptome, and functional analyses of Penicillium expansum provide new insights into secondary metabolism and pathogenicity.</title>
        <authorList>
            <person name="Ballester A.R."/>
            <person name="Marcet-Houben M."/>
            <person name="Levin E."/>
            <person name="Sela N."/>
            <person name="Selma-Lazaro C."/>
            <person name="Carmona L."/>
            <person name="Wisniewski M."/>
            <person name="Droby S."/>
            <person name="Gonzalez-Candelas L."/>
            <person name="Gabaldon T."/>
        </authorList>
    </citation>
    <scope>NUCLEOTIDE SEQUENCE [LARGE SCALE GENOMIC DNA]</scope>
    <source>
        <strain evidence="2 3">PHI-1</strain>
    </source>
</reference>
<feature type="chain" id="PRO_5001990123" description="Deuterolysin" evidence="1">
    <location>
        <begin position="20"/>
        <end position="311"/>
    </location>
</feature>
<dbReference type="EMBL" id="JQGA01000088">
    <property type="protein sequence ID" value="KGO77862.1"/>
    <property type="molecule type" value="Genomic_DNA"/>
</dbReference>
<evidence type="ECO:0000256" key="1">
    <source>
        <dbReference type="SAM" id="SignalP"/>
    </source>
</evidence>
<gene>
    <name evidence="2" type="ORF">PITC_060430</name>
</gene>
<dbReference type="HOGENOM" id="CLU_059020_0_0_1"/>
<keyword evidence="3" id="KW-1185">Reference proteome</keyword>
<dbReference type="PhylomeDB" id="A0A0A2LCM4"/>
<sequence length="311" mass="33908">MKFSLALLALSVFSSAAIAAPVTDGQLQVVDQSSYPAGIAQAHLEKRRLKCQTVARAIWVSHGVLEAANIFVSEIESYVRGVCERHNLNTCATYVTEFRAAFDLALRLTSKVSAGAGIVDAGSSYVNTNARSLPFEEFDIEALKIFNYTIASFEKVANPRIGARSDDGMPALVHQYRLQGVREKGSNVTRDYEIHHFEDGVAHLHIPLAETGSGSSLNKRHNGPGVKLAFQHAATRVDPNMLSGCAVAAASRWSEITSQGHANMFGLVEHNKKELMFYRSILEGKGFGNNYEDVMACGNMRNYLGRSMPGP</sequence>
<accession>A0A0A2LCM4</accession>
<keyword evidence="1" id="KW-0732">Signal</keyword>
<dbReference type="OMA" id="GICERHE"/>
<dbReference type="OrthoDB" id="4726568at2759"/>
<dbReference type="AlphaFoldDB" id="A0A0A2LCM4"/>
<proteinExistence type="predicted"/>